<proteinExistence type="predicted"/>
<feature type="signal peptide" evidence="1">
    <location>
        <begin position="1"/>
        <end position="18"/>
    </location>
</feature>
<evidence type="ECO:0000256" key="1">
    <source>
        <dbReference type="SAM" id="SignalP"/>
    </source>
</evidence>
<organism evidence="2 3">
    <name type="scientific">Polaribacter ponticola</name>
    <dbReference type="NCBI Taxonomy" id="2978475"/>
    <lineage>
        <taxon>Bacteria</taxon>
        <taxon>Pseudomonadati</taxon>
        <taxon>Bacteroidota</taxon>
        <taxon>Flavobacteriia</taxon>
        <taxon>Flavobacteriales</taxon>
        <taxon>Flavobacteriaceae</taxon>
    </lineage>
</organism>
<dbReference type="NCBIfam" id="TIGR01200">
    <property type="entry name" value="GLPGLI"/>
    <property type="match status" value="1"/>
</dbReference>
<protein>
    <submittedName>
        <fullName evidence="2">GLPGLI family protein</fullName>
    </submittedName>
</protein>
<dbReference type="Proteomes" id="UP001151478">
    <property type="component" value="Unassembled WGS sequence"/>
</dbReference>
<keyword evidence="3" id="KW-1185">Reference proteome</keyword>
<dbReference type="RefSeq" id="WP_265725513.1">
    <property type="nucleotide sequence ID" value="NZ_JAOSLC020000003.1"/>
</dbReference>
<evidence type="ECO:0000313" key="2">
    <source>
        <dbReference type="EMBL" id="MDD7914924.1"/>
    </source>
</evidence>
<comment type="caution">
    <text evidence="2">The sequence shown here is derived from an EMBL/GenBank/DDBJ whole genome shotgun (WGS) entry which is preliminary data.</text>
</comment>
<accession>A0ABT5S9Y5</accession>
<reference evidence="2" key="1">
    <citation type="submission" date="2023-02" db="EMBL/GenBank/DDBJ databases">
        <title>Polaribacter ponticola sp. nov., isolated from seawater.</title>
        <authorList>
            <person name="Baek J.H."/>
            <person name="Kim J.M."/>
            <person name="Choi D.G."/>
            <person name="Jeon C.O."/>
        </authorList>
    </citation>
    <scope>NUCLEOTIDE SEQUENCE</scope>
    <source>
        <strain evidence="2">MSW5</strain>
    </source>
</reference>
<feature type="chain" id="PRO_5045171799" evidence="1">
    <location>
        <begin position="19"/>
        <end position="277"/>
    </location>
</feature>
<dbReference type="InterPro" id="IPR005901">
    <property type="entry name" value="GLPGLI"/>
</dbReference>
<dbReference type="Pfam" id="PF09697">
    <property type="entry name" value="Porph_ging"/>
    <property type="match status" value="1"/>
</dbReference>
<gene>
    <name evidence="2" type="ORF">N5A56_011075</name>
</gene>
<dbReference type="EMBL" id="JAOSLC020000003">
    <property type="protein sequence ID" value="MDD7914924.1"/>
    <property type="molecule type" value="Genomic_DNA"/>
</dbReference>
<evidence type="ECO:0000313" key="3">
    <source>
        <dbReference type="Proteomes" id="UP001151478"/>
    </source>
</evidence>
<name>A0ABT5S9Y5_9FLAO</name>
<keyword evidence="1" id="KW-0732">Signal</keyword>
<sequence>MKLITTTIVLFFMLSFQAQEFSGKAIYKTSRKSSFKIGGKNNANISDKMKKDLEARLKKMNQKTFILQFDKFSSIYKEDVALSAPSQQLGGGIKVMSFGSGGSDIYYKNLKEKRFSNKTEIMGKAFLVKDNLQEFDWQLSSETKNIGNYTCYKATFSREVEEMKLTLEDGKPKEEANKKTITTTAWYTLQVPVSNGPGDYYGLPGLILEINDGKTTIVCTEIILNPKDEVKIEEPKKGKVVNNKKFEKITKEKSKEMMERFRNRRGKGNSIEIKIGG</sequence>